<evidence type="ECO:0000256" key="1">
    <source>
        <dbReference type="ARBA" id="ARBA00004202"/>
    </source>
</evidence>
<dbReference type="InterPro" id="IPR027417">
    <property type="entry name" value="P-loop_NTPase"/>
</dbReference>
<keyword evidence="7" id="KW-0408">Iron</keyword>
<evidence type="ECO:0000256" key="3">
    <source>
        <dbReference type="ARBA" id="ARBA00022475"/>
    </source>
</evidence>
<evidence type="ECO:0000256" key="8">
    <source>
        <dbReference type="ARBA" id="ARBA00023065"/>
    </source>
</evidence>
<evidence type="ECO:0000259" key="10">
    <source>
        <dbReference type="PROSITE" id="PS50893"/>
    </source>
</evidence>
<evidence type="ECO:0000256" key="5">
    <source>
        <dbReference type="ARBA" id="ARBA00022741"/>
    </source>
</evidence>
<dbReference type="InterPro" id="IPR017871">
    <property type="entry name" value="ABC_transporter-like_CS"/>
</dbReference>
<dbReference type="PANTHER" id="PTHR42771">
    <property type="entry name" value="IRON(3+)-HYDROXAMATE IMPORT ATP-BINDING PROTEIN FHUC"/>
    <property type="match status" value="1"/>
</dbReference>
<dbReference type="GO" id="GO:0005886">
    <property type="term" value="C:plasma membrane"/>
    <property type="evidence" value="ECO:0007669"/>
    <property type="project" value="UniProtKB-SubCell"/>
</dbReference>
<keyword evidence="5" id="KW-0547">Nucleotide-binding</keyword>
<dbReference type="Pfam" id="PF00005">
    <property type="entry name" value="ABC_tran"/>
    <property type="match status" value="1"/>
</dbReference>
<evidence type="ECO:0000313" key="12">
    <source>
        <dbReference type="Proteomes" id="UP000662939"/>
    </source>
</evidence>
<dbReference type="SUPFAM" id="SSF52540">
    <property type="entry name" value="P-loop containing nucleoside triphosphate hydrolases"/>
    <property type="match status" value="1"/>
</dbReference>
<keyword evidence="4" id="KW-0410">Iron transport</keyword>
<dbReference type="RefSeq" id="WP_213172327.1">
    <property type="nucleotide sequence ID" value="NZ_CP070496.1"/>
</dbReference>
<dbReference type="PANTHER" id="PTHR42771:SF2">
    <property type="entry name" value="IRON(3+)-HYDROXAMATE IMPORT ATP-BINDING PROTEIN FHUC"/>
    <property type="match status" value="1"/>
</dbReference>
<organism evidence="11 12">
    <name type="scientific">Natronoglycomyces albus</name>
    <dbReference type="NCBI Taxonomy" id="2811108"/>
    <lineage>
        <taxon>Bacteria</taxon>
        <taxon>Bacillati</taxon>
        <taxon>Actinomycetota</taxon>
        <taxon>Actinomycetes</taxon>
        <taxon>Glycomycetales</taxon>
        <taxon>Glycomycetaceae</taxon>
        <taxon>Natronoglycomyces</taxon>
    </lineage>
</organism>
<keyword evidence="8" id="KW-0406">Ion transport</keyword>
<reference evidence="11" key="1">
    <citation type="submission" date="2021-02" db="EMBL/GenBank/DDBJ databases">
        <title>Natronoglycomyces albus gen. nov., sp. nov, a haloalkaliphilic actinobacterium from a soda solonchak soil.</title>
        <authorList>
            <person name="Sorokin D.Y."/>
            <person name="Khijniak T.V."/>
            <person name="Zakharycheva A.P."/>
            <person name="Boueva O.V."/>
            <person name="Ariskina E.V."/>
            <person name="Hahnke R.L."/>
            <person name="Bunk B."/>
            <person name="Sproer C."/>
            <person name="Schumann P."/>
            <person name="Evtushenko L.I."/>
            <person name="Kublanov I.V."/>
        </authorList>
    </citation>
    <scope>NUCLEOTIDE SEQUENCE</scope>
    <source>
        <strain evidence="11">DSM 106290</strain>
    </source>
</reference>
<dbReference type="GO" id="GO:0005524">
    <property type="term" value="F:ATP binding"/>
    <property type="evidence" value="ECO:0007669"/>
    <property type="project" value="UniProtKB-KW"/>
</dbReference>
<dbReference type="FunFam" id="3.40.50.300:FF:000134">
    <property type="entry name" value="Iron-enterobactin ABC transporter ATP-binding protein"/>
    <property type="match status" value="1"/>
</dbReference>
<evidence type="ECO:0000313" key="11">
    <source>
        <dbReference type="EMBL" id="QSB06318.1"/>
    </source>
</evidence>
<dbReference type="GO" id="GO:0016887">
    <property type="term" value="F:ATP hydrolysis activity"/>
    <property type="evidence" value="ECO:0007669"/>
    <property type="project" value="InterPro"/>
</dbReference>
<evidence type="ECO:0000256" key="7">
    <source>
        <dbReference type="ARBA" id="ARBA00023004"/>
    </source>
</evidence>
<dbReference type="EMBL" id="CP070496">
    <property type="protein sequence ID" value="QSB06318.1"/>
    <property type="molecule type" value="Genomic_DNA"/>
</dbReference>
<comment type="subcellular location">
    <subcellularLocation>
        <location evidence="1">Cell membrane</location>
        <topology evidence="1">Peripheral membrane protein</topology>
    </subcellularLocation>
</comment>
<name>A0A895XXG2_9ACTN</name>
<keyword evidence="3" id="KW-1003">Cell membrane</keyword>
<keyword evidence="9" id="KW-0472">Membrane</keyword>
<sequence>MTGASRADIDPRDKGLSLHDARLAYEGHIVCDNLNFTVPQGEFTAVIGPNGCGKSTLLKALARTLRPSCGRLTLDGVNVRAIRPKQLAQRVTALPQHPVAPESMPVWDLVARGRHPYHTLLRQWLPTDADILASAMEATGVTDLADRLLSELSGGQRQRVWIAMILAQQTDYILLDEPTSFLDLAHQIELLHLCQDMREEGRTVLAVLHDINQAARYASHLVLMHKGAIVAQGKPAEILNSEVVKDVFGLDGVIERDSQTGSPMITVRSR</sequence>
<dbReference type="AlphaFoldDB" id="A0A895XXG2"/>
<dbReference type="InterPro" id="IPR003439">
    <property type="entry name" value="ABC_transporter-like_ATP-bd"/>
</dbReference>
<dbReference type="Gene3D" id="3.40.50.300">
    <property type="entry name" value="P-loop containing nucleotide triphosphate hydrolases"/>
    <property type="match status" value="1"/>
</dbReference>
<dbReference type="CDD" id="cd03214">
    <property type="entry name" value="ABC_Iron-Siderophores_B12_Hemin"/>
    <property type="match status" value="1"/>
</dbReference>
<evidence type="ECO:0000256" key="2">
    <source>
        <dbReference type="ARBA" id="ARBA00022448"/>
    </source>
</evidence>
<dbReference type="Proteomes" id="UP000662939">
    <property type="component" value="Chromosome"/>
</dbReference>
<evidence type="ECO:0000256" key="4">
    <source>
        <dbReference type="ARBA" id="ARBA00022496"/>
    </source>
</evidence>
<dbReference type="InterPro" id="IPR051535">
    <property type="entry name" value="Siderophore_ABC-ATPase"/>
</dbReference>
<protein>
    <submittedName>
        <fullName evidence="11">ABC transporter ATP-binding protein</fullName>
    </submittedName>
</protein>
<proteinExistence type="predicted"/>
<dbReference type="KEGG" id="nav:JQS30_05255"/>
<dbReference type="SMART" id="SM00382">
    <property type="entry name" value="AAA"/>
    <property type="match status" value="1"/>
</dbReference>
<keyword evidence="12" id="KW-1185">Reference proteome</keyword>
<feature type="domain" description="ABC transporter" evidence="10">
    <location>
        <begin position="16"/>
        <end position="251"/>
    </location>
</feature>
<dbReference type="PROSITE" id="PS50893">
    <property type="entry name" value="ABC_TRANSPORTER_2"/>
    <property type="match status" value="1"/>
</dbReference>
<dbReference type="GO" id="GO:0006826">
    <property type="term" value="P:iron ion transport"/>
    <property type="evidence" value="ECO:0007669"/>
    <property type="project" value="UniProtKB-KW"/>
</dbReference>
<evidence type="ECO:0000256" key="6">
    <source>
        <dbReference type="ARBA" id="ARBA00022840"/>
    </source>
</evidence>
<keyword evidence="6 11" id="KW-0067">ATP-binding</keyword>
<gene>
    <name evidence="11" type="ORF">JQS30_05255</name>
</gene>
<keyword evidence="2" id="KW-0813">Transport</keyword>
<evidence type="ECO:0000256" key="9">
    <source>
        <dbReference type="ARBA" id="ARBA00023136"/>
    </source>
</evidence>
<dbReference type="PROSITE" id="PS00211">
    <property type="entry name" value="ABC_TRANSPORTER_1"/>
    <property type="match status" value="1"/>
</dbReference>
<accession>A0A895XXG2</accession>
<dbReference type="InterPro" id="IPR003593">
    <property type="entry name" value="AAA+_ATPase"/>
</dbReference>